<dbReference type="GO" id="GO:0016020">
    <property type="term" value="C:membrane"/>
    <property type="evidence" value="ECO:0007669"/>
    <property type="project" value="UniProtKB-SubCell"/>
</dbReference>
<gene>
    <name evidence="7" type="ORF">B4U79_15758</name>
</gene>
<protein>
    <submittedName>
        <fullName evidence="7">Uncharacterized protein</fullName>
    </submittedName>
</protein>
<feature type="transmembrane region" description="Helical" evidence="6">
    <location>
        <begin position="12"/>
        <end position="32"/>
    </location>
</feature>
<evidence type="ECO:0000256" key="2">
    <source>
        <dbReference type="ARBA" id="ARBA00008458"/>
    </source>
</evidence>
<dbReference type="EMBL" id="NCKU01000082">
    <property type="protein sequence ID" value="RWS17402.1"/>
    <property type="molecule type" value="Genomic_DNA"/>
</dbReference>
<dbReference type="PANTHER" id="PTHR31733">
    <property type="entry name" value="RIBONUCLEASE KAPPA"/>
    <property type="match status" value="1"/>
</dbReference>
<dbReference type="AlphaFoldDB" id="A0A3S4RKU3"/>
<name>A0A3S4RKU3_9ACAR</name>
<dbReference type="GO" id="GO:0004521">
    <property type="term" value="F:RNA endonuclease activity"/>
    <property type="evidence" value="ECO:0007669"/>
    <property type="project" value="InterPro"/>
</dbReference>
<feature type="transmembrane region" description="Helical" evidence="6">
    <location>
        <begin position="63"/>
        <end position="83"/>
    </location>
</feature>
<dbReference type="OrthoDB" id="67317at2759"/>
<comment type="caution">
    <text evidence="7">The sequence shown here is derived from an EMBL/GenBank/DDBJ whole genome shotgun (WGS) entry which is preliminary data.</text>
</comment>
<comment type="similarity">
    <text evidence="2">Belongs to the RNase K family.</text>
</comment>
<evidence type="ECO:0000313" key="7">
    <source>
        <dbReference type="EMBL" id="RWS17402.1"/>
    </source>
</evidence>
<keyword evidence="3 6" id="KW-0812">Transmembrane</keyword>
<keyword evidence="4 6" id="KW-1133">Transmembrane helix</keyword>
<reference evidence="7 8" key="1">
    <citation type="journal article" date="2018" name="Gigascience">
        <title>Genomes of trombidid mites reveal novel predicted allergens and laterally-transferred genes associated with secondary metabolism.</title>
        <authorList>
            <person name="Dong X."/>
            <person name="Chaisiri K."/>
            <person name="Xia D."/>
            <person name="Armstrong S.D."/>
            <person name="Fang Y."/>
            <person name="Donnelly M.J."/>
            <person name="Kadowaki T."/>
            <person name="McGarry J.W."/>
            <person name="Darby A.C."/>
            <person name="Makepeace B.L."/>
        </authorList>
    </citation>
    <scope>NUCLEOTIDE SEQUENCE [LARGE SCALE GENOMIC DNA]</scope>
    <source>
        <strain evidence="7">UoL-WK</strain>
    </source>
</reference>
<organism evidence="7 8">
    <name type="scientific">Dinothrombium tinctorium</name>
    <dbReference type="NCBI Taxonomy" id="1965070"/>
    <lineage>
        <taxon>Eukaryota</taxon>
        <taxon>Metazoa</taxon>
        <taxon>Ecdysozoa</taxon>
        <taxon>Arthropoda</taxon>
        <taxon>Chelicerata</taxon>
        <taxon>Arachnida</taxon>
        <taxon>Acari</taxon>
        <taxon>Acariformes</taxon>
        <taxon>Trombidiformes</taxon>
        <taxon>Prostigmata</taxon>
        <taxon>Anystina</taxon>
        <taxon>Parasitengona</taxon>
        <taxon>Trombidioidea</taxon>
        <taxon>Trombidiidae</taxon>
        <taxon>Dinothrombium</taxon>
    </lineage>
</organism>
<evidence type="ECO:0000313" key="8">
    <source>
        <dbReference type="Proteomes" id="UP000285301"/>
    </source>
</evidence>
<comment type="subcellular location">
    <subcellularLocation>
        <location evidence="1">Membrane</location>
        <topology evidence="1">Multi-pass membrane protein</topology>
    </subcellularLocation>
</comment>
<keyword evidence="5 6" id="KW-0472">Membrane</keyword>
<evidence type="ECO:0000256" key="4">
    <source>
        <dbReference type="ARBA" id="ARBA00022989"/>
    </source>
</evidence>
<keyword evidence="8" id="KW-1185">Reference proteome</keyword>
<sequence>MPCCGPRSSLCCLIISVWGIIMLSILGGLLYIDSIAFIEDLGIEDTETNPNATYENIKDHFEYAAYNCWIACGLYLVTFFISLQQFYSNKRAISS</sequence>
<dbReference type="STRING" id="1965070.A0A3S4RKU3"/>
<evidence type="ECO:0000256" key="6">
    <source>
        <dbReference type="SAM" id="Phobius"/>
    </source>
</evidence>
<evidence type="ECO:0000256" key="3">
    <source>
        <dbReference type="ARBA" id="ARBA00022692"/>
    </source>
</evidence>
<accession>A0A3S4RKU3</accession>
<dbReference type="InterPro" id="IPR026770">
    <property type="entry name" value="RNase_K"/>
</dbReference>
<proteinExistence type="inferred from homology"/>
<evidence type="ECO:0000256" key="1">
    <source>
        <dbReference type="ARBA" id="ARBA00004141"/>
    </source>
</evidence>
<evidence type="ECO:0000256" key="5">
    <source>
        <dbReference type="ARBA" id="ARBA00023136"/>
    </source>
</evidence>
<dbReference type="Proteomes" id="UP000285301">
    <property type="component" value="Unassembled WGS sequence"/>
</dbReference>